<dbReference type="EMBL" id="SNRW01014397">
    <property type="protein sequence ID" value="KAA6371505.1"/>
    <property type="molecule type" value="Genomic_DNA"/>
</dbReference>
<dbReference type="GO" id="GO:0005737">
    <property type="term" value="C:cytoplasm"/>
    <property type="evidence" value="ECO:0007669"/>
    <property type="project" value="TreeGrafter"/>
</dbReference>
<evidence type="ECO:0000256" key="4">
    <source>
        <dbReference type="ARBA" id="ARBA00023229"/>
    </source>
</evidence>
<dbReference type="UniPathway" id="UPA00059">
    <property type="reaction ID" value="UER00104"/>
</dbReference>
<gene>
    <name evidence="7" type="ORF">EZS28_032967</name>
</gene>
<dbReference type="GO" id="GO:0004452">
    <property type="term" value="F:isopentenyl-diphosphate delta-isomerase activity"/>
    <property type="evidence" value="ECO:0007669"/>
    <property type="project" value="UniProtKB-EC"/>
</dbReference>
<dbReference type="GO" id="GO:0009240">
    <property type="term" value="P:isopentenyl diphosphate biosynthetic process"/>
    <property type="evidence" value="ECO:0007669"/>
    <property type="project" value="TreeGrafter"/>
</dbReference>
<dbReference type="Pfam" id="PF00293">
    <property type="entry name" value="NUDIX"/>
    <property type="match status" value="1"/>
</dbReference>
<dbReference type="CDD" id="cd02885">
    <property type="entry name" value="NUDIX_IPP_Isomerase"/>
    <property type="match status" value="1"/>
</dbReference>
<feature type="domain" description="Nudix hydrolase" evidence="6">
    <location>
        <begin position="41"/>
        <end position="207"/>
    </location>
</feature>
<keyword evidence="5 7" id="KW-0413">Isomerase</keyword>
<evidence type="ECO:0000313" key="7">
    <source>
        <dbReference type="EMBL" id="KAA6371505.1"/>
    </source>
</evidence>
<accession>A0A5J4UP30</accession>
<dbReference type="InterPro" id="IPR011876">
    <property type="entry name" value="IsopentenylPP_isomerase_typ1"/>
</dbReference>
<comment type="similarity">
    <text evidence="2">Belongs to the IPP isomerase type 1 family.</text>
</comment>
<sequence>MSNEAALLKELVILVDDEDNSIGSASKLAAHTWDPKNQTSPLHRAFSVFIFDANGQLVLQQRSKEKLTFAGLWTNSVCSHPLASIPDESCSDKKLGVKNAAIRRIQYELGVPNNFFSVNDFRIVGRIHYKSQSFPSSHQGKDGQDQIKGILLAEHEIDYILFVQAHKDIPFHLNDDEEITPWYGLIARSLLGNFWDELLDPTKKSAFWDQEIEDGYQLPPIKKMNGSE</sequence>
<dbReference type="Gene3D" id="3.90.79.10">
    <property type="entry name" value="Nucleoside Triphosphate Pyrophosphohydrolase"/>
    <property type="match status" value="1"/>
</dbReference>
<dbReference type="PANTHER" id="PTHR10885">
    <property type="entry name" value="ISOPENTENYL-DIPHOSPHATE DELTA-ISOMERASE"/>
    <property type="match status" value="1"/>
</dbReference>
<dbReference type="InterPro" id="IPR015797">
    <property type="entry name" value="NUDIX_hydrolase-like_dom_sf"/>
</dbReference>
<proteinExistence type="inferred from homology"/>
<dbReference type="InterPro" id="IPR000086">
    <property type="entry name" value="NUDIX_hydrolase_dom"/>
</dbReference>
<name>A0A5J4UP30_9EUKA</name>
<dbReference type="PANTHER" id="PTHR10885:SF0">
    <property type="entry name" value="ISOPENTENYL-DIPHOSPHATE DELTA-ISOMERASE"/>
    <property type="match status" value="1"/>
</dbReference>
<evidence type="ECO:0000256" key="1">
    <source>
        <dbReference type="ARBA" id="ARBA00004826"/>
    </source>
</evidence>
<evidence type="ECO:0000259" key="6">
    <source>
        <dbReference type="PROSITE" id="PS51462"/>
    </source>
</evidence>
<dbReference type="AlphaFoldDB" id="A0A5J4UP30"/>
<protein>
    <recommendedName>
        <fullName evidence="3">isopentenyl-diphosphate Delta-isomerase</fullName>
        <ecNumber evidence="3">5.3.3.2</ecNumber>
    </recommendedName>
</protein>
<dbReference type="GO" id="GO:0050992">
    <property type="term" value="P:dimethylallyl diphosphate biosynthetic process"/>
    <property type="evidence" value="ECO:0007669"/>
    <property type="project" value="UniProtKB-UniPathway"/>
</dbReference>
<dbReference type="OrthoDB" id="510307at2759"/>
<evidence type="ECO:0000256" key="3">
    <source>
        <dbReference type="ARBA" id="ARBA00012057"/>
    </source>
</evidence>
<keyword evidence="4" id="KW-0414">Isoprene biosynthesis</keyword>
<evidence type="ECO:0000256" key="5">
    <source>
        <dbReference type="ARBA" id="ARBA00023235"/>
    </source>
</evidence>
<reference evidence="7 8" key="1">
    <citation type="submission" date="2019-03" db="EMBL/GenBank/DDBJ databases">
        <title>Single cell metagenomics reveals metabolic interactions within the superorganism composed of flagellate Streblomastix strix and complex community of Bacteroidetes bacteria on its surface.</title>
        <authorList>
            <person name="Treitli S.C."/>
            <person name="Kolisko M."/>
            <person name="Husnik F."/>
            <person name="Keeling P."/>
            <person name="Hampl V."/>
        </authorList>
    </citation>
    <scope>NUCLEOTIDE SEQUENCE [LARGE SCALE GENOMIC DNA]</scope>
    <source>
        <strain evidence="7">ST1C</strain>
    </source>
</reference>
<dbReference type="NCBIfam" id="TIGR02150">
    <property type="entry name" value="IPP_isom_1"/>
    <property type="match status" value="1"/>
</dbReference>
<evidence type="ECO:0000256" key="2">
    <source>
        <dbReference type="ARBA" id="ARBA00007579"/>
    </source>
</evidence>
<comment type="caution">
    <text evidence="7">The sequence shown here is derived from an EMBL/GenBank/DDBJ whole genome shotgun (WGS) entry which is preliminary data.</text>
</comment>
<dbReference type="SUPFAM" id="SSF55811">
    <property type="entry name" value="Nudix"/>
    <property type="match status" value="1"/>
</dbReference>
<dbReference type="Proteomes" id="UP000324800">
    <property type="component" value="Unassembled WGS sequence"/>
</dbReference>
<evidence type="ECO:0000313" key="8">
    <source>
        <dbReference type="Proteomes" id="UP000324800"/>
    </source>
</evidence>
<dbReference type="EC" id="5.3.3.2" evidence="3"/>
<comment type="pathway">
    <text evidence="1">Isoprenoid biosynthesis; dimethylallyl diphosphate biosynthesis; dimethylallyl diphosphate from isopentenyl diphosphate: step 1/1.</text>
</comment>
<dbReference type="PROSITE" id="PS51462">
    <property type="entry name" value="NUDIX"/>
    <property type="match status" value="1"/>
</dbReference>
<organism evidence="7 8">
    <name type="scientific">Streblomastix strix</name>
    <dbReference type="NCBI Taxonomy" id="222440"/>
    <lineage>
        <taxon>Eukaryota</taxon>
        <taxon>Metamonada</taxon>
        <taxon>Preaxostyla</taxon>
        <taxon>Oxymonadida</taxon>
        <taxon>Streblomastigidae</taxon>
        <taxon>Streblomastix</taxon>
    </lineage>
</organism>